<evidence type="ECO:0000313" key="3">
    <source>
        <dbReference type="EMBL" id="EJP72007.1"/>
    </source>
</evidence>
<name>J4V049_9GAMM</name>
<organism evidence="3 4">
    <name type="scientific">SAR86 cluster bacterium SAR86A</name>
    <dbReference type="NCBI Taxonomy" id="1123866"/>
    <lineage>
        <taxon>Bacteria</taxon>
        <taxon>Pseudomonadati</taxon>
        <taxon>Pseudomonadota</taxon>
        <taxon>Gammaproteobacteria</taxon>
        <taxon>SAR86 cluster</taxon>
    </lineage>
</organism>
<evidence type="ECO:0000256" key="1">
    <source>
        <dbReference type="ARBA" id="ARBA00023002"/>
    </source>
</evidence>
<dbReference type="GO" id="GO:0019622">
    <property type="term" value="P:3-(3-hydroxy)phenylpropionate catabolic process"/>
    <property type="evidence" value="ECO:0007669"/>
    <property type="project" value="TreeGrafter"/>
</dbReference>
<dbReference type="InterPro" id="IPR002938">
    <property type="entry name" value="FAD-bd"/>
</dbReference>
<evidence type="ECO:0000313" key="4">
    <source>
        <dbReference type="Proteomes" id="UP000010305"/>
    </source>
</evidence>
<accession>J4V049</accession>
<dbReference type="GO" id="GO:0008688">
    <property type="term" value="F:3-(3-hydroxyphenyl)propionate hydroxylase activity"/>
    <property type="evidence" value="ECO:0007669"/>
    <property type="project" value="TreeGrafter"/>
</dbReference>
<reference evidence="3 4" key="1">
    <citation type="journal article" date="2012" name="ISME J.">
        <title>Genomic insights to SAR86, an abundant and uncultivated marine bacterial lineage.</title>
        <authorList>
            <person name="Dupont C.L."/>
            <person name="Rusch D.B."/>
            <person name="Yooseph S."/>
            <person name="Lombardo M.J."/>
            <person name="Richter R.A."/>
            <person name="Valas R."/>
            <person name="Novotny M."/>
            <person name="Yee-Greenbaum J."/>
            <person name="Selengut J.D."/>
            <person name="Haft D.H."/>
            <person name="Halpern A.L."/>
            <person name="Lasken R.S."/>
            <person name="Nealson K."/>
            <person name="Friedman R."/>
            <person name="Venter J.C."/>
        </authorList>
    </citation>
    <scope>NUCLEOTIDE SEQUENCE [LARGE SCALE GENOMIC DNA]</scope>
</reference>
<dbReference type="SUPFAM" id="SSF51905">
    <property type="entry name" value="FAD/NAD(P)-binding domain"/>
    <property type="match status" value="1"/>
</dbReference>
<dbReference type="NCBIfam" id="NF004829">
    <property type="entry name" value="PRK06183.1-3"/>
    <property type="match status" value="1"/>
</dbReference>
<feature type="domain" description="FAD-binding" evidence="2">
    <location>
        <begin position="3"/>
        <end position="338"/>
    </location>
</feature>
<dbReference type="PANTHER" id="PTHR43476">
    <property type="entry name" value="3-(3-HYDROXY-PHENYL)PROPIONATE/3-HYDROXYCINNAMIC ACID HYDROXYLASE"/>
    <property type="match status" value="1"/>
</dbReference>
<dbReference type="Pfam" id="PF01494">
    <property type="entry name" value="FAD_binding_3"/>
    <property type="match status" value="1"/>
</dbReference>
<protein>
    <submittedName>
        <fullName evidence="3">Putative 3-(3-hydroxy-phenyl)propionate/3-hydroxycinnamic acid hydroxylase</fullName>
    </submittedName>
</protein>
<dbReference type="InterPro" id="IPR036188">
    <property type="entry name" value="FAD/NAD-bd_sf"/>
</dbReference>
<dbReference type="Gene3D" id="3.30.70.2450">
    <property type="match status" value="1"/>
</dbReference>
<gene>
    <name evidence="3" type="ORF">NT01SARS_0491</name>
</gene>
<dbReference type="InterPro" id="IPR050631">
    <property type="entry name" value="PheA/TfdB_FAD_monoxygenase"/>
</dbReference>
<dbReference type="EMBL" id="JH611156">
    <property type="protein sequence ID" value="EJP72007.1"/>
    <property type="molecule type" value="Genomic_DNA"/>
</dbReference>
<dbReference type="Proteomes" id="UP000010305">
    <property type="component" value="Unassembled WGS sequence"/>
</dbReference>
<evidence type="ECO:0000259" key="2">
    <source>
        <dbReference type="Pfam" id="PF01494"/>
    </source>
</evidence>
<dbReference type="HOGENOM" id="CLU_009665_20_2_6"/>
<dbReference type="PANTHER" id="PTHR43476:SF3">
    <property type="entry name" value="FAD-BINDING MONOOXYGENASE"/>
    <property type="match status" value="1"/>
</dbReference>
<dbReference type="PRINTS" id="PR00420">
    <property type="entry name" value="RNGMNOXGNASE"/>
</dbReference>
<dbReference type="STRING" id="1123866.NT01SARS_0491"/>
<proteinExistence type="predicted"/>
<dbReference type="Gene3D" id="3.50.50.60">
    <property type="entry name" value="FAD/NAD(P)-binding domain"/>
    <property type="match status" value="1"/>
</dbReference>
<dbReference type="GO" id="GO:0071949">
    <property type="term" value="F:FAD binding"/>
    <property type="evidence" value="ECO:0007669"/>
    <property type="project" value="InterPro"/>
</dbReference>
<sequence length="495" mass="56773">MNKYDVAICGYGPVGSLCSLLMADYGYKVLLIDKNIGTSPTARAINTDGEQLRIFDKFGLAEKIIENSNQIEKIHFSKKSLEPIQSITQTLGDSSMGWPNQVLFYQPELEGFVREVVESKENIDVMELCELTDFNDKGNEVEIICKNENQEIKFLSKFLIGCDGASSFVRKKLNIDLDDFGYNQKWLVCDAHLTQNIYLKNELIQVCDPKRPCTFLHGRRGHLRFEFRVMPEDNLKELKDEAFIWNLLSPWINKKNAILERADIYNFHACIANRWNINNVLIAGDSAHQMPPFMGAGMGTGIRDVTNLSWKIHLILQKKANKKILETYQKERYPHAKWTIGQTITIGELIEGFCAAEQGKEFIPEKKGYDVRFPHIPSGIFKNSKDGITGYPIPQPKLFINNNCIKLDKLINSNFVIMSKSDIKKVSEKANQIIKKLEIKFIRIKDIDDPDKLLEKIFDLYKYVLVRPDLYVYGGSNENDLSEMIESIDKSFELI</sequence>
<keyword evidence="1" id="KW-0560">Oxidoreductase</keyword>
<dbReference type="AlphaFoldDB" id="J4V049"/>